<evidence type="ECO:0000313" key="2">
    <source>
        <dbReference type="EMBL" id="RSL94703.1"/>
    </source>
</evidence>
<dbReference type="STRING" id="1325735.A0A428SY41"/>
<sequence length="194" mass="20782">MGVAEKNLAHQTPLDSTKPVRAIKGLVGLQISIASATMSLRLATRRLAVSARSANHVSSTPTPLWSVGVGPSMQRRHKWAANIFKGWGKPKNKDAAASSTADPVTSQLDDPKSREQFLEKSMYSGVEDNIFQDEIETPSARPEAAPGGAEAEQKDEGEHGPDRGSRPEEPYPLAAQEGDQDGAEQWPDDQGGAN</sequence>
<dbReference type="Proteomes" id="UP000287144">
    <property type="component" value="Unassembled WGS sequence"/>
</dbReference>
<gene>
    <name evidence="2" type="ORF">CEP52_012485</name>
</gene>
<feature type="compositionally biased region" description="Basic and acidic residues" evidence="1">
    <location>
        <begin position="109"/>
        <end position="118"/>
    </location>
</feature>
<reference evidence="2 3" key="1">
    <citation type="submission" date="2017-06" db="EMBL/GenBank/DDBJ databases">
        <title>Comparative genomic analysis of Ambrosia Fusariam Clade fungi.</title>
        <authorList>
            <person name="Stajich J.E."/>
            <person name="Carrillo J."/>
            <person name="Kijimoto T."/>
            <person name="Eskalen A."/>
            <person name="O'Donnell K."/>
            <person name="Kasson M."/>
        </authorList>
    </citation>
    <scope>NUCLEOTIDE SEQUENCE [LARGE SCALE GENOMIC DNA]</scope>
    <source>
        <strain evidence="2 3">NRRL62579</strain>
    </source>
</reference>
<comment type="caution">
    <text evidence="2">The sequence shown here is derived from an EMBL/GenBank/DDBJ whole genome shotgun (WGS) entry which is preliminary data.</text>
</comment>
<evidence type="ECO:0000313" key="3">
    <source>
        <dbReference type="Proteomes" id="UP000287144"/>
    </source>
</evidence>
<dbReference type="EMBL" id="NKCK01000163">
    <property type="protein sequence ID" value="RSL94703.1"/>
    <property type="molecule type" value="Genomic_DNA"/>
</dbReference>
<accession>A0A428SY41</accession>
<evidence type="ECO:0000256" key="1">
    <source>
        <dbReference type="SAM" id="MobiDB-lite"/>
    </source>
</evidence>
<name>A0A428SY41_9HYPO</name>
<proteinExistence type="predicted"/>
<feature type="compositionally biased region" description="Polar residues" evidence="1">
    <location>
        <begin position="97"/>
        <end position="108"/>
    </location>
</feature>
<keyword evidence="3" id="KW-1185">Reference proteome</keyword>
<organism evidence="2 3">
    <name type="scientific">Fusarium oligoseptatum</name>
    <dbReference type="NCBI Taxonomy" id="2604345"/>
    <lineage>
        <taxon>Eukaryota</taxon>
        <taxon>Fungi</taxon>
        <taxon>Dikarya</taxon>
        <taxon>Ascomycota</taxon>
        <taxon>Pezizomycotina</taxon>
        <taxon>Sordariomycetes</taxon>
        <taxon>Hypocreomycetidae</taxon>
        <taxon>Hypocreales</taxon>
        <taxon>Nectriaceae</taxon>
        <taxon>Fusarium</taxon>
        <taxon>Fusarium solani species complex</taxon>
    </lineage>
</organism>
<protein>
    <submittedName>
        <fullName evidence="2">Uncharacterized protein</fullName>
    </submittedName>
</protein>
<feature type="compositionally biased region" description="Basic and acidic residues" evidence="1">
    <location>
        <begin position="151"/>
        <end position="169"/>
    </location>
</feature>
<feature type="region of interest" description="Disordered" evidence="1">
    <location>
        <begin position="85"/>
        <end position="194"/>
    </location>
</feature>
<dbReference type="AlphaFoldDB" id="A0A428SY41"/>